<name>A0A820SJU6_9BILA</name>
<evidence type="ECO:0000313" key="1">
    <source>
        <dbReference type="EMBL" id="CAF4453622.1"/>
    </source>
</evidence>
<dbReference type="SUPFAM" id="SSF52047">
    <property type="entry name" value="RNI-like"/>
    <property type="match status" value="1"/>
</dbReference>
<gene>
    <name evidence="1" type="ORF">OVN521_LOCUS38021</name>
</gene>
<comment type="caution">
    <text evidence="1">The sequence shown here is derived from an EMBL/GenBank/DDBJ whole genome shotgun (WGS) entry which is preliminary data.</text>
</comment>
<dbReference type="AlphaFoldDB" id="A0A820SJU6"/>
<reference evidence="1" key="1">
    <citation type="submission" date="2021-02" db="EMBL/GenBank/DDBJ databases">
        <authorList>
            <person name="Nowell W R."/>
        </authorList>
    </citation>
    <scope>NUCLEOTIDE SEQUENCE</scope>
</reference>
<proteinExistence type="predicted"/>
<dbReference type="Proteomes" id="UP000663866">
    <property type="component" value="Unassembled WGS sequence"/>
</dbReference>
<keyword evidence="2" id="KW-1185">Reference proteome</keyword>
<evidence type="ECO:0000313" key="2">
    <source>
        <dbReference type="Proteomes" id="UP000663866"/>
    </source>
</evidence>
<dbReference type="EMBL" id="CAJOBG010046650">
    <property type="protein sequence ID" value="CAF4453622.1"/>
    <property type="molecule type" value="Genomic_DNA"/>
</dbReference>
<sequence>MNAAVTLLNQSSDISLSTLKQLNDLDIQTLYPLTDVDIIHLLRNDFKKLKKLALPRNTTDDVIKHLCTQSPFVLSLTHLNLSNCSSLSNRSIL</sequence>
<feature type="non-terminal residue" evidence="1">
    <location>
        <position position="93"/>
    </location>
</feature>
<protein>
    <submittedName>
        <fullName evidence="1">Uncharacterized protein</fullName>
    </submittedName>
</protein>
<dbReference type="InterPro" id="IPR032675">
    <property type="entry name" value="LRR_dom_sf"/>
</dbReference>
<organism evidence="1 2">
    <name type="scientific">Rotaria magnacalcarata</name>
    <dbReference type="NCBI Taxonomy" id="392030"/>
    <lineage>
        <taxon>Eukaryota</taxon>
        <taxon>Metazoa</taxon>
        <taxon>Spiralia</taxon>
        <taxon>Gnathifera</taxon>
        <taxon>Rotifera</taxon>
        <taxon>Eurotatoria</taxon>
        <taxon>Bdelloidea</taxon>
        <taxon>Philodinida</taxon>
        <taxon>Philodinidae</taxon>
        <taxon>Rotaria</taxon>
    </lineage>
</organism>
<accession>A0A820SJU6</accession>
<dbReference type="Gene3D" id="3.80.10.10">
    <property type="entry name" value="Ribonuclease Inhibitor"/>
    <property type="match status" value="1"/>
</dbReference>